<protein>
    <submittedName>
        <fullName evidence="9">Lactose ABC transporter membrane protein</fullName>
    </submittedName>
</protein>
<dbReference type="PANTHER" id="PTHR30193:SF37">
    <property type="entry name" value="INNER MEMBRANE ABC TRANSPORTER PERMEASE PROTEIN YCJO"/>
    <property type="match status" value="1"/>
</dbReference>
<keyword evidence="2 7" id="KW-0813">Transport</keyword>
<feature type="transmembrane region" description="Helical" evidence="7">
    <location>
        <begin position="153"/>
        <end position="173"/>
    </location>
</feature>
<dbReference type="SUPFAM" id="SSF161098">
    <property type="entry name" value="MetI-like"/>
    <property type="match status" value="1"/>
</dbReference>
<organism evidence="9 10">
    <name type="scientific">Faecalicatena contorta</name>
    <dbReference type="NCBI Taxonomy" id="39482"/>
    <lineage>
        <taxon>Bacteria</taxon>
        <taxon>Bacillati</taxon>
        <taxon>Bacillota</taxon>
        <taxon>Clostridia</taxon>
        <taxon>Lachnospirales</taxon>
        <taxon>Lachnospiraceae</taxon>
        <taxon>Faecalicatena</taxon>
    </lineage>
</organism>
<evidence type="ECO:0000259" key="8">
    <source>
        <dbReference type="PROSITE" id="PS50928"/>
    </source>
</evidence>
<dbReference type="Proteomes" id="UP000254051">
    <property type="component" value="Unassembled WGS sequence"/>
</dbReference>
<dbReference type="InterPro" id="IPR051393">
    <property type="entry name" value="ABC_transporter_permease"/>
</dbReference>
<feature type="transmembrane region" description="Helical" evidence="7">
    <location>
        <begin position="110"/>
        <end position="133"/>
    </location>
</feature>
<dbReference type="InterPro" id="IPR000515">
    <property type="entry name" value="MetI-like"/>
</dbReference>
<evidence type="ECO:0000256" key="3">
    <source>
        <dbReference type="ARBA" id="ARBA00022475"/>
    </source>
</evidence>
<dbReference type="Gene3D" id="1.10.3720.10">
    <property type="entry name" value="MetI-like"/>
    <property type="match status" value="1"/>
</dbReference>
<reference evidence="10" key="1">
    <citation type="submission" date="2017-07" db="EMBL/GenBank/DDBJ databases">
        <authorList>
            <person name="Varghese N."/>
            <person name="Submissions S."/>
        </authorList>
    </citation>
    <scope>NUCLEOTIDE SEQUENCE [LARGE SCALE GENOMIC DNA]</scope>
    <source>
        <strain evidence="10">NLAE-zl-C134</strain>
    </source>
</reference>
<dbReference type="RefSeq" id="WP_109710193.1">
    <property type="nucleotide sequence ID" value="NZ_QGDS01000004.1"/>
</dbReference>
<feature type="transmembrane region" description="Helical" evidence="7">
    <location>
        <begin position="76"/>
        <end position="98"/>
    </location>
</feature>
<dbReference type="InterPro" id="IPR035906">
    <property type="entry name" value="MetI-like_sf"/>
</dbReference>
<dbReference type="AlphaFoldDB" id="A0A316A179"/>
<dbReference type="PANTHER" id="PTHR30193">
    <property type="entry name" value="ABC TRANSPORTER PERMEASE PROTEIN"/>
    <property type="match status" value="1"/>
</dbReference>
<keyword evidence="5 7" id="KW-1133">Transmembrane helix</keyword>
<feature type="domain" description="ABC transmembrane type-1" evidence="8">
    <location>
        <begin position="72"/>
        <end position="287"/>
    </location>
</feature>
<keyword evidence="3" id="KW-1003">Cell membrane</keyword>
<dbReference type="CDD" id="cd06261">
    <property type="entry name" value="TM_PBP2"/>
    <property type="match status" value="1"/>
</dbReference>
<evidence type="ECO:0000256" key="1">
    <source>
        <dbReference type="ARBA" id="ARBA00004651"/>
    </source>
</evidence>
<evidence type="ECO:0000256" key="6">
    <source>
        <dbReference type="ARBA" id="ARBA00023136"/>
    </source>
</evidence>
<name>A0A316A179_9FIRM</name>
<keyword evidence="6 7" id="KW-0472">Membrane</keyword>
<dbReference type="GO" id="GO:0055085">
    <property type="term" value="P:transmembrane transport"/>
    <property type="evidence" value="ECO:0007669"/>
    <property type="project" value="InterPro"/>
</dbReference>
<dbReference type="GO" id="GO:0005886">
    <property type="term" value="C:plasma membrane"/>
    <property type="evidence" value="ECO:0007669"/>
    <property type="project" value="UniProtKB-SubCell"/>
</dbReference>
<feature type="transmembrane region" description="Helical" evidence="7">
    <location>
        <begin position="12"/>
        <end position="32"/>
    </location>
</feature>
<comment type="similarity">
    <text evidence="7">Belongs to the binding-protein-dependent transport system permease family.</text>
</comment>
<dbReference type="PROSITE" id="PS50928">
    <property type="entry name" value="ABC_TM1"/>
    <property type="match status" value="1"/>
</dbReference>
<proteinExistence type="inferred from homology"/>
<evidence type="ECO:0000256" key="4">
    <source>
        <dbReference type="ARBA" id="ARBA00022692"/>
    </source>
</evidence>
<evidence type="ECO:0000256" key="7">
    <source>
        <dbReference type="RuleBase" id="RU363032"/>
    </source>
</evidence>
<keyword evidence="10" id="KW-1185">Reference proteome</keyword>
<evidence type="ECO:0000256" key="2">
    <source>
        <dbReference type="ARBA" id="ARBA00022448"/>
    </source>
</evidence>
<dbReference type="EMBL" id="UHJJ01000004">
    <property type="protein sequence ID" value="SUQ13872.1"/>
    <property type="molecule type" value="Genomic_DNA"/>
</dbReference>
<accession>A0A316A179</accession>
<evidence type="ECO:0000256" key="5">
    <source>
        <dbReference type="ARBA" id="ARBA00022989"/>
    </source>
</evidence>
<evidence type="ECO:0000313" key="10">
    <source>
        <dbReference type="Proteomes" id="UP000254051"/>
    </source>
</evidence>
<dbReference type="Pfam" id="PF00528">
    <property type="entry name" value="BPD_transp_1"/>
    <property type="match status" value="1"/>
</dbReference>
<feature type="transmembrane region" description="Helical" evidence="7">
    <location>
        <begin position="213"/>
        <end position="233"/>
    </location>
</feature>
<gene>
    <name evidence="9" type="ORF">SAMN05216529_104183</name>
</gene>
<feature type="transmembrane region" description="Helical" evidence="7">
    <location>
        <begin position="266"/>
        <end position="286"/>
    </location>
</feature>
<sequence>MQKKYSASKIRFQLNGWTFVVLSIVLFFWLTFWPMVNAFIMSLQKGKGSVVTFAGLENYKRLFADPMFINTTKNTILYLIVQVPIMLLLALVISSMLNNPRLKGRGVFRTAIFIPCVTSLVAYSLLFKSMFAVDGIVNKALLGIGIIDQGIPWLLHPVWAKVVIIAAITWRWTGYNMIFYLSSMQNIDGGIYEAAQIDGAGAFQKFRYITIPLLKPVILLTAIMSTTGTLQIFDEVINITNGGPANSTMSISQYIYNLSFKYAPDFGYSATVSYAIFFMVAVLSLIQMKVSGDKND</sequence>
<evidence type="ECO:0000313" key="9">
    <source>
        <dbReference type="EMBL" id="SUQ13872.1"/>
    </source>
</evidence>
<comment type="subcellular location">
    <subcellularLocation>
        <location evidence="1 7">Cell membrane</location>
        <topology evidence="1 7">Multi-pass membrane protein</topology>
    </subcellularLocation>
</comment>
<dbReference type="OrthoDB" id="9774308at2"/>
<keyword evidence="4 7" id="KW-0812">Transmembrane</keyword>